<evidence type="ECO:0000259" key="2">
    <source>
        <dbReference type="Pfam" id="PF00437"/>
    </source>
</evidence>
<protein>
    <recommendedName>
        <fullName evidence="2">Bacterial type II secretion system protein E domain-containing protein</fullName>
    </recommendedName>
</protein>
<evidence type="ECO:0000313" key="3">
    <source>
        <dbReference type="EMBL" id="SVD15297.1"/>
    </source>
</evidence>
<name>A0A382T1F2_9ZZZZ</name>
<dbReference type="InterPro" id="IPR050921">
    <property type="entry name" value="T4SS_GSP_E_ATPase"/>
</dbReference>
<dbReference type="EMBL" id="UINC01132775">
    <property type="protein sequence ID" value="SVD15297.1"/>
    <property type="molecule type" value="Genomic_DNA"/>
</dbReference>
<dbReference type="Gene3D" id="3.30.450.380">
    <property type="match status" value="1"/>
</dbReference>
<feature type="non-terminal residue" evidence="3">
    <location>
        <position position="306"/>
    </location>
</feature>
<accession>A0A382T1F2</accession>
<dbReference type="PANTHER" id="PTHR30486:SF14">
    <property type="entry name" value="FLAGELLA ACCESSORY PROTEIN I"/>
    <property type="match status" value="1"/>
</dbReference>
<dbReference type="PANTHER" id="PTHR30486">
    <property type="entry name" value="TWITCHING MOTILITY PROTEIN PILT"/>
    <property type="match status" value="1"/>
</dbReference>
<organism evidence="3">
    <name type="scientific">marine metagenome</name>
    <dbReference type="NCBI Taxonomy" id="408172"/>
    <lineage>
        <taxon>unclassified sequences</taxon>
        <taxon>metagenomes</taxon>
        <taxon>ecological metagenomes</taxon>
    </lineage>
</organism>
<dbReference type="InterPro" id="IPR027417">
    <property type="entry name" value="P-loop_NTPase"/>
</dbReference>
<reference evidence="3" key="1">
    <citation type="submission" date="2018-05" db="EMBL/GenBank/DDBJ databases">
        <authorList>
            <person name="Lanie J.A."/>
            <person name="Ng W.-L."/>
            <person name="Kazmierczak K.M."/>
            <person name="Andrzejewski T.M."/>
            <person name="Davidsen T.M."/>
            <person name="Wayne K.J."/>
            <person name="Tettelin H."/>
            <person name="Glass J.I."/>
            <person name="Rusch D."/>
            <person name="Podicherti R."/>
            <person name="Tsui H.-C.T."/>
            <person name="Winkler M.E."/>
        </authorList>
    </citation>
    <scope>NUCLEOTIDE SEQUENCE</scope>
</reference>
<dbReference type="InterPro" id="IPR001482">
    <property type="entry name" value="T2SS/T4SS_dom"/>
</dbReference>
<comment type="similarity">
    <text evidence="1">Belongs to the GSP E family.</text>
</comment>
<gene>
    <name evidence="3" type="ORF">METZ01_LOCUS368151</name>
</gene>
<dbReference type="GO" id="GO:0016887">
    <property type="term" value="F:ATP hydrolysis activity"/>
    <property type="evidence" value="ECO:0007669"/>
    <property type="project" value="InterPro"/>
</dbReference>
<dbReference type="Gene3D" id="3.40.50.300">
    <property type="entry name" value="P-loop containing nucleotide triphosphate hydrolases"/>
    <property type="match status" value="1"/>
</dbReference>
<evidence type="ECO:0000256" key="1">
    <source>
        <dbReference type="ARBA" id="ARBA00006611"/>
    </source>
</evidence>
<dbReference type="Pfam" id="PF00437">
    <property type="entry name" value="T2SSE"/>
    <property type="match status" value="1"/>
</dbReference>
<dbReference type="AlphaFoldDB" id="A0A382T1F2"/>
<sequence>RGLLECLDRICLSAGGRLEPDPMTLDTSGWEGLKYLMVREKVGLGKIQPFIEDPYIEDVSCSGVGSVFLEHRIFGSLKSSVTFDSGNELDRFVIKLSERIGRPATTRDPLIDSVLPDGSRINIVYGNDVSRKGSNFTIRKFSDSPLSILDLIKSGTLSYEMAAYVWLMVAGGMNIFVSGETASGKTTLLNSISTFINPDGKVVSIEDTPELQIPHENWTREVVRGMAAGESAVSMFDLLRSALRQRPDEIMIGEIRGEEGSVVFQAMQTGHPCMATFHASTVENLIQRLTGQPINIPKPFIDNLNL</sequence>
<feature type="non-terminal residue" evidence="3">
    <location>
        <position position="1"/>
    </location>
</feature>
<dbReference type="SUPFAM" id="SSF52540">
    <property type="entry name" value="P-loop containing nucleoside triphosphate hydrolases"/>
    <property type="match status" value="1"/>
</dbReference>
<proteinExistence type="inferred from homology"/>
<feature type="domain" description="Bacterial type II secretion system protein E" evidence="2">
    <location>
        <begin position="43"/>
        <end position="290"/>
    </location>
</feature>
<dbReference type="CDD" id="cd01130">
    <property type="entry name" value="VirB11-like_ATPase"/>
    <property type="match status" value="1"/>
</dbReference>